<organism evidence="1 2">
    <name type="scientific">Peronosclerospora sorghi</name>
    <dbReference type="NCBI Taxonomy" id="230839"/>
    <lineage>
        <taxon>Eukaryota</taxon>
        <taxon>Sar</taxon>
        <taxon>Stramenopiles</taxon>
        <taxon>Oomycota</taxon>
        <taxon>Peronosporomycetes</taxon>
        <taxon>Peronosporales</taxon>
        <taxon>Peronosporaceae</taxon>
        <taxon>Peronosclerospora</taxon>
    </lineage>
</organism>
<dbReference type="Proteomes" id="UP001163321">
    <property type="component" value="Chromosome 1"/>
</dbReference>
<gene>
    <name evidence="1" type="ORF">PsorP6_000471</name>
</gene>
<evidence type="ECO:0000313" key="2">
    <source>
        <dbReference type="Proteomes" id="UP001163321"/>
    </source>
</evidence>
<reference evidence="1 2" key="1">
    <citation type="journal article" date="2022" name="bioRxiv">
        <title>The genome of the oomycete Peronosclerospora sorghi, a cosmopolitan pathogen of maize and sorghum, is inflated with dispersed pseudogenes.</title>
        <authorList>
            <person name="Fletcher K."/>
            <person name="Martin F."/>
            <person name="Isakeit T."/>
            <person name="Cavanaugh K."/>
            <person name="Magill C."/>
            <person name="Michelmore R."/>
        </authorList>
    </citation>
    <scope>NUCLEOTIDE SEQUENCE [LARGE SCALE GENOMIC DNA]</scope>
    <source>
        <strain evidence="1">P6</strain>
    </source>
</reference>
<dbReference type="EMBL" id="CM047580">
    <property type="protein sequence ID" value="KAI9921260.1"/>
    <property type="molecule type" value="Genomic_DNA"/>
</dbReference>
<protein>
    <submittedName>
        <fullName evidence="1">Uncharacterized protein</fullName>
    </submittedName>
</protein>
<sequence>MYYRMFFQALHVYFVSGTFRKTFLRIARTWTNQVTRFGNINSSRAEGQHSIMKGYLKVSTKDLQDVIIRLSQAFENSIKSIQTKNSAERIKVNHSYKGSFYQNVVRRTSIYALYKVSRQLELAQKWISEGIVDTTCTRAMRRSMRLPCAHQIYEKTLHDRRLSLDDYHPLLHLVDVNQLGSTVTARTNEIKLDLASETSLYLH</sequence>
<proteinExistence type="predicted"/>
<comment type="caution">
    <text evidence="1">The sequence shown here is derived from an EMBL/GenBank/DDBJ whole genome shotgun (WGS) entry which is preliminary data.</text>
</comment>
<name>A0ACC0WTA1_9STRA</name>
<keyword evidence="2" id="KW-1185">Reference proteome</keyword>
<evidence type="ECO:0000313" key="1">
    <source>
        <dbReference type="EMBL" id="KAI9921260.1"/>
    </source>
</evidence>
<accession>A0ACC0WTA1</accession>